<evidence type="ECO:0008006" key="3">
    <source>
        <dbReference type="Google" id="ProtNLM"/>
    </source>
</evidence>
<protein>
    <recommendedName>
        <fullName evidence="3">HPr domain-containing protein</fullName>
    </recommendedName>
</protein>
<dbReference type="eggNOG" id="COG1925">
    <property type="taxonomic scope" value="Bacteria"/>
</dbReference>
<keyword evidence="2" id="KW-1185">Reference proteome</keyword>
<sequence>MKERKIRLKTVQDAKDFVAKAVKCDFDIDVHFNSSFIIDGKSILGVLSLDLKNVLTIRYFGDNSDFETFLDLHDASRDSAA</sequence>
<evidence type="ECO:0000313" key="1">
    <source>
        <dbReference type="EMBL" id="EHI56324.1"/>
    </source>
</evidence>
<dbReference type="HOGENOM" id="CLU_136230_4_0_9"/>
<dbReference type="EMBL" id="ACZL01000011">
    <property type="protein sequence ID" value="EHI56324.1"/>
    <property type="molecule type" value="Genomic_DNA"/>
</dbReference>
<dbReference type="RefSeq" id="WP_005539734.1">
    <property type="nucleotide sequence ID" value="NZ_JH378830.1"/>
</dbReference>
<name>G5GGB4_9FIRM</name>
<dbReference type="Gene3D" id="3.30.1340.10">
    <property type="entry name" value="HPr-like"/>
    <property type="match status" value="1"/>
</dbReference>
<proteinExistence type="predicted"/>
<dbReference type="SUPFAM" id="SSF55594">
    <property type="entry name" value="HPr-like"/>
    <property type="match status" value="1"/>
</dbReference>
<dbReference type="PATRIC" id="fig|679200.3.peg.638"/>
<comment type="caution">
    <text evidence="1">The sequence shown here is derived from an EMBL/GenBank/DDBJ whole genome shotgun (WGS) entry which is preliminary data.</text>
</comment>
<dbReference type="InterPro" id="IPR035895">
    <property type="entry name" value="HPr-like_sf"/>
</dbReference>
<gene>
    <name evidence="1" type="ORF">HMPREF9333_00604</name>
</gene>
<accession>G5GGB4</accession>
<reference evidence="1 2" key="1">
    <citation type="submission" date="2011-08" db="EMBL/GenBank/DDBJ databases">
        <title>The Genome Sequence of Johnsonella ignava ATCC 51276.</title>
        <authorList>
            <consortium name="The Broad Institute Genome Sequencing Platform"/>
            <person name="Earl A."/>
            <person name="Ward D."/>
            <person name="Feldgarden M."/>
            <person name="Gevers D."/>
            <person name="Izard J."/>
            <person name="Blanton J.M."/>
            <person name="Baranova O.V."/>
            <person name="Dewhirst F.E."/>
            <person name="Young S.K."/>
            <person name="Zeng Q."/>
            <person name="Gargeya S."/>
            <person name="Fitzgerald M."/>
            <person name="Haas B."/>
            <person name="Abouelleil A."/>
            <person name="Alvarado L."/>
            <person name="Arachchi H.M."/>
            <person name="Berlin A."/>
            <person name="Brown A."/>
            <person name="Chapman S.B."/>
            <person name="Chen Z."/>
            <person name="Dunbar C."/>
            <person name="Freedman E."/>
            <person name="Gearin G."/>
            <person name="Gellesch M."/>
            <person name="Goldberg J."/>
            <person name="Griggs A."/>
            <person name="Gujja S."/>
            <person name="Heiman D."/>
            <person name="Howarth C."/>
            <person name="Larson L."/>
            <person name="Lui A."/>
            <person name="MacDonald P.J.P."/>
            <person name="Montmayeur A."/>
            <person name="Murphy C."/>
            <person name="Neiman D."/>
            <person name="Pearson M."/>
            <person name="Priest M."/>
            <person name="Roberts A."/>
            <person name="Saif S."/>
            <person name="Shea T."/>
            <person name="Shenoy N."/>
            <person name="Sisk P."/>
            <person name="Stolte C."/>
            <person name="Sykes S."/>
            <person name="Wortman J."/>
            <person name="Nusbaum C."/>
            <person name="Birren B."/>
        </authorList>
    </citation>
    <scope>NUCLEOTIDE SEQUENCE [LARGE SCALE GENOMIC DNA]</scope>
    <source>
        <strain evidence="1 2">ATCC 51276</strain>
    </source>
</reference>
<dbReference type="Proteomes" id="UP000003011">
    <property type="component" value="Unassembled WGS sequence"/>
</dbReference>
<dbReference type="OrthoDB" id="1858199at2"/>
<dbReference type="STRING" id="679200.HMPREF9333_00604"/>
<organism evidence="1 2">
    <name type="scientific">Johnsonella ignava ATCC 51276</name>
    <dbReference type="NCBI Taxonomy" id="679200"/>
    <lineage>
        <taxon>Bacteria</taxon>
        <taxon>Bacillati</taxon>
        <taxon>Bacillota</taxon>
        <taxon>Clostridia</taxon>
        <taxon>Lachnospirales</taxon>
        <taxon>Lachnospiraceae</taxon>
        <taxon>Johnsonella</taxon>
    </lineage>
</organism>
<evidence type="ECO:0000313" key="2">
    <source>
        <dbReference type="Proteomes" id="UP000003011"/>
    </source>
</evidence>
<dbReference type="AlphaFoldDB" id="G5GGB4"/>